<dbReference type="Proteomes" id="UP000236731">
    <property type="component" value="Unassembled WGS sequence"/>
</dbReference>
<accession>A0A1H5ZIF4</accession>
<keyword evidence="1" id="KW-0449">Lipoprotein</keyword>
<dbReference type="EMBL" id="FNUT01000007">
    <property type="protein sequence ID" value="SEG36021.1"/>
    <property type="molecule type" value="Genomic_DNA"/>
</dbReference>
<protein>
    <submittedName>
        <fullName evidence="1">Substrate import-associated zinc metallohydrolase lipoprotein</fullName>
    </submittedName>
</protein>
<sequence>MKTQNIIQLLGAAMLLFASCSKDSISGDSIFVDSKVELNELDAYIKKNFTDPYNIGLLYKYVDTESDMNYNLSPANYESSIRLTRLFKYLGLEPYDELMGNTNFLRGYFPKMLNFIGSSAYNNNGTRVLGTAEGGRKITMYNVNGLTETTGQNPVFLNNEYFHTMHHEFAHILHQNKDYPRTFLTISGTDYIQDSWSTEYRTKLPQTDGFVSAYASKEANEDFVETYSFYITMTAAQWEAMSASGGAAGKAKIDAKMNIVRNYMLTTWKLDVDKLREIIIRRQEKLPEFDQLNIK</sequence>
<keyword evidence="1" id="KW-0378">Hydrolase</keyword>
<organism evidence="1 2">
    <name type="scientific">Sphingobacterium lactis</name>
    <dbReference type="NCBI Taxonomy" id="797291"/>
    <lineage>
        <taxon>Bacteria</taxon>
        <taxon>Pseudomonadati</taxon>
        <taxon>Bacteroidota</taxon>
        <taxon>Sphingobacteriia</taxon>
        <taxon>Sphingobacteriales</taxon>
        <taxon>Sphingobacteriaceae</taxon>
        <taxon>Sphingobacterium</taxon>
    </lineage>
</organism>
<reference evidence="2" key="1">
    <citation type="submission" date="2016-10" db="EMBL/GenBank/DDBJ databases">
        <authorList>
            <person name="Varghese N."/>
            <person name="Submissions S."/>
        </authorList>
    </citation>
    <scope>NUCLEOTIDE SEQUENCE [LARGE SCALE GENOMIC DNA]</scope>
    <source>
        <strain evidence="2">DSM 22361</strain>
    </source>
</reference>
<keyword evidence="2" id="KW-1185">Reference proteome</keyword>
<dbReference type="Pfam" id="PF15890">
    <property type="entry name" value="Peptidase_Mx1"/>
    <property type="match status" value="1"/>
</dbReference>
<dbReference type="PROSITE" id="PS51257">
    <property type="entry name" value="PROKAR_LIPOPROTEIN"/>
    <property type="match status" value="1"/>
</dbReference>
<dbReference type="AlphaFoldDB" id="A0A1H5ZIF4"/>
<dbReference type="RefSeq" id="WP_103906473.1">
    <property type="nucleotide sequence ID" value="NZ_CP049246.1"/>
</dbReference>
<dbReference type="OrthoDB" id="1113652at2"/>
<name>A0A1H5ZIF4_9SPHI</name>
<dbReference type="GO" id="GO:0016787">
    <property type="term" value="F:hydrolase activity"/>
    <property type="evidence" value="ECO:0007669"/>
    <property type="project" value="UniProtKB-KW"/>
</dbReference>
<evidence type="ECO:0000313" key="1">
    <source>
        <dbReference type="EMBL" id="SEG36021.1"/>
    </source>
</evidence>
<dbReference type="Gene3D" id="3.40.390.70">
    <property type="match status" value="1"/>
</dbReference>
<proteinExistence type="predicted"/>
<evidence type="ECO:0000313" key="2">
    <source>
        <dbReference type="Proteomes" id="UP000236731"/>
    </source>
</evidence>
<dbReference type="NCBIfam" id="TIGR04549">
    <property type="entry name" value="LP_HExxH_w_tonB"/>
    <property type="match status" value="1"/>
</dbReference>
<gene>
    <name evidence="1" type="ORF">SAMN05421877_10719</name>
</gene>
<dbReference type="InterPro" id="IPR030890">
    <property type="entry name" value="LP_HExxH_w_TonB"/>
</dbReference>